<evidence type="ECO:0000256" key="5">
    <source>
        <dbReference type="ARBA" id="ARBA00023273"/>
    </source>
</evidence>
<dbReference type="AlphaFoldDB" id="A0A0D8XFM0"/>
<evidence type="ECO:0000256" key="1">
    <source>
        <dbReference type="ARBA" id="ARBA00004138"/>
    </source>
</evidence>
<dbReference type="OrthoDB" id="2186662at2759"/>
<keyword evidence="7" id="KW-1185">Reference proteome</keyword>
<protein>
    <submittedName>
        <fullName evidence="6">Uncharacterized protein</fullName>
    </submittedName>
</protein>
<comment type="subcellular location">
    <subcellularLocation>
        <location evidence="1">Cell projection</location>
        <location evidence="1">Cilium</location>
    </subcellularLocation>
</comment>
<keyword evidence="3" id="KW-0677">Repeat</keyword>
<dbReference type="PANTHER" id="PTHR15722">
    <property type="entry name" value="IFT140/172-RELATED"/>
    <property type="match status" value="1"/>
</dbReference>
<dbReference type="EMBL" id="KN716886">
    <property type="protein sequence ID" value="KJH41171.1"/>
    <property type="molecule type" value="Genomic_DNA"/>
</dbReference>
<dbReference type="GO" id="GO:0036064">
    <property type="term" value="C:ciliary basal body"/>
    <property type="evidence" value="ECO:0007669"/>
    <property type="project" value="TreeGrafter"/>
</dbReference>
<dbReference type="PANTHER" id="PTHR15722:SF2">
    <property type="entry name" value="INTRAFLAGELLAR TRANSPORT PROTEIN 172 HOMOLOG"/>
    <property type="match status" value="1"/>
</dbReference>
<dbReference type="STRING" id="29172.A0A0D8XFM0"/>
<dbReference type="Proteomes" id="UP000053766">
    <property type="component" value="Unassembled WGS sequence"/>
</dbReference>
<accession>A0A0D8XFM0</accession>
<evidence type="ECO:0000313" key="7">
    <source>
        <dbReference type="Proteomes" id="UP000053766"/>
    </source>
</evidence>
<keyword evidence="5" id="KW-0966">Cell projection</keyword>
<proteinExistence type="predicted"/>
<evidence type="ECO:0000313" key="6">
    <source>
        <dbReference type="EMBL" id="KJH41171.1"/>
    </source>
</evidence>
<name>A0A0D8XFM0_DICVI</name>
<keyword evidence="2" id="KW-0853">WD repeat</keyword>
<reference evidence="6 7" key="1">
    <citation type="submission" date="2013-11" db="EMBL/GenBank/DDBJ databases">
        <title>Draft genome of the bovine lungworm Dictyocaulus viviparus.</title>
        <authorList>
            <person name="Mitreva M."/>
        </authorList>
    </citation>
    <scope>NUCLEOTIDE SEQUENCE [LARGE SCALE GENOMIC DNA]</scope>
    <source>
        <strain evidence="6 7">HannoverDv2000</strain>
    </source>
</reference>
<evidence type="ECO:0000256" key="3">
    <source>
        <dbReference type="ARBA" id="ARBA00022737"/>
    </source>
</evidence>
<dbReference type="GO" id="GO:0005930">
    <property type="term" value="C:axoneme"/>
    <property type="evidence" value="ECO:0007669"/>
    <property type="project" value="TreeGrafter"/>
</dbReference>
<organism evidence="6 7">
    <name type="scientific">Dictyocaulus viviparus</name>
    <name type="common">Bovine lungworm</name>
    <dbReference type="NCBI Taxonomy" id="29172"/>
    <lineage>
        <taxon>Eukaryota</taxon>
        <taxon>Metazoa</taxon>
        <taxon>Ecdysozoa</taxon>
        <taxon>Nematoda</taxon>
        <taxon>Chromadorea</taxon>
        <taxon>Rhabditida</taxon>
        <taxon>Rhabditina</taxon>
        <taxon>Rhabditomorpha</taxon>
        <taxon>Strongyloidea</taxon>
        <taxon>Metastrongylidae</taxon>
        <taxon>Dictyocaulus</taxon>
    </lineage>
</organism>
<keyword evidence="4" id="KW-0969">Cilium</keyword>
<evidence type="ECO:0000256" key="2">
    <source>
        <dbReference type="ARBA" id="ARBA00022574"/>
    </source>
</evidence>
<dbReference type="GO" id="GO:0030992">
    <property type="term" value="C:intraciliary transport particle B"/>
    <property type="evidence" value="ECO:0007669"/>
    <property type="project" value="TreeGrafter"/>
</dbReference>
<gene>
    <name evidence="6" type="ORF">DICVIV_12855</name>
</gene>
<dbReference type="GO" id="GO:0042073">
    <property type="term" value="P:intraciliary transport"/>
    <property type="evidence" value="ECO:0007669"/>
    <property type="project" value="TreeGrafter"/>
</dbReference>
<evidence type="ECO:0000256" key="4">
    <source>
        <dbReference type="ARBA" id="ARBA00023069"/>
    </source>
</evidence>
<sequence>MLKSRFETTYVAPSHVIICDVTTGTKTKLISRKGFAIDNIKVMGKDRYAVAFTNCTLIIADNQTGLSSEIEWQSGGNEKFYFDFENVCVIVNAGEITVVQYGIDGALGWVRTELTSPHWLSVSVSNDASGKKPTKKIAYLTDPTSIAIKNLVTDEIEMSFSHSSIIDWLEVVFRIEISPLFTRHPNSSCSPTG</sequence>
<reference evidence="7" key="2">
    <citation type="journal article" date="2016" name="Sci. Rep.">
        <title>Dictyocaulus viviparus genome, variome and transcriptome elucidate lungworm biology and support future intervention.</title>
        <authorList>
            <person name="McNulty S.N."/>
            <person name="Strube C."/>
            <person name="Rosa B.A."/>
            <person name="Martin J.C."/>
            <person name="Tyagi R."/>
            <person name="Choi Y.J."/>
            <person name="Wang Q."/>
            <person name="Hallsworth Pepin K."/>
            <person name="Zhang X."/>
            <person name="Ozersky P."/>
            <person name="Wilson R.K."/>
            <person name="Sternberg P.W."/>
            <person name="Gasser R.B."/>
            <person name="Mitreva M."/>
        </authorList>
    </citation>
    <scope>NUCLEOTIDE SEQUENCE [LARGE SCALE GENOMIC DNA]</scope>
    <source>
        <strain evidence="7">HannoverDv2000</strain>
    </source>
</reference>